<evidence type="ECO:0000259" key="6">
    <source>
        <dbReference type="PROSITE" id="PS50160"/>
    </source>
</evidence>
<evidence type="ECO:0000313" key="7">
    <source>
        <dbReference type="EMBL" id="CAA9213572.1"/>
    </source>
</evidence>
<evidence type="ECO:0000256" key="4">
    <source>
        <dbReference type="ARBA" id="ARBA00034003"/>
    </source>
</evidence>
<dbReference type="PROSITE" id="PS50160">
    <property type="entry name" value="DNA_LIGASE_A3"/>
    <property type="match status" value="1"/>
</dbReference>
<dbReference type="SUPFAM" id="SSF50249">
    <property type="entry name" value="Nucleic acid-binding proteins"/>
    <property type="match status" value="1"/>
</dbReference>
<dbReference type="EMBL" id="CADCTA010000009">
    <property type="protein sequence ID" value="CAA9213572.1"/>
    <property type="molecule type" value="Genomic_DNA"/>
</dbReference>
<name>A0A6J4H669_9BACT</name>
<dbReference type="EC" id="6.5.1.1" evidence="2"/>
<dbReference type="GO" id="GO:0006281">
    <property type="term" value="P:DNA repair"/>
    <property type="evidence" value="ECO:0007669"/>
    <property type="project" value="InterPro"/>
</dbReference>
<dbReference type="NCBIfam" id="NF006078">
    <property type="entry name" value="PRK08224.1"/>
    <property type="match status" value="1"/>
</dbReference>
<dbReference type="Gene3D" id="3.30.470.30">
    <property type="entry name" value="DNA ligase/mRNA capping enzyme"/>
    <property type="match status" value="1"/>
</dbReference>
<protein>
    <recommendedName>
        <fullName evidence="2">DNA ligase (ATP)</fullName>
        <ecNumber evidence="2">6.5.1.1</ecNumber>
    </recommendedName>
</protein>
<dbReference type="InterPro" id="IPR012310">
    <property type="entry name" value="DNA_ligase_ATP-dep_cent"/>
</dbReference>
<dbReference type="InterPro" id="IPR044117">
    <property type="entry name" value="OBF_LigC-like"/>
</dbReference>
<dbReference type="PANTHER" id="PTHR45674:SF4">
    <property type="entry name" value="DNA LIGASE 1"/>
    <property type="match status" value="1"/>
</dbReference>
<organism evidence="7">
    <name type="scientific">uncultured Chthoniobacterales bacterium</name>
    <dbReference type="NCBI Taxonomy" id="1836801"/>
    <lineage>
        <taxon>Bacteria</taxon>
        <taxon>Pseudomonadati</taxon>
        <taxon>Verrucomicrobiota</taxon>
        <taxon>Spartobacteria</taxon>
        <taxon>Chthoniobacterales</taxon>
        <taxon>environmental samples</taxon>
    </lineage>
</organism>
<accession>A0A6J4H669</accession>
<reference evidence="7" key="1">
    <citation type="submission" date="2020-02" db="EMBL/GenBank/DDBJ databases">
        <authorList>
            <person name="Meier V. D."/>
        </authorList>
    </citation>
    <scope>NUCLEOTIDE SEQUENCE</scope>
    <source>
        <strain evidence="7">AVDCRST_MAG42</strain>
    </source>
</reference>
<feature type="region of interest" description="Disordered" evidence="5">
    <location>
        <begin position="265"/>
        <end position="285"/>
    </location>
</feature>
<dbReference type="AlphaFoldDB" id="A0A6J4H669"/>
<dbReference type="InterPro" id="IPR044119">
    <property type="entry name" value="Adenylation_LigC-like"/>
</dbReference>
<dbReference type="Pfam" id="PF04679">
    <property type="entry name" value="DNA_ligase_A_C"/>
    <property type="match status" value="1"/>
</dbReference>
<dbReference type="Pfam" id="PF01068">
    <property type="entry name" value="DNA_ligase_A_M"/>
    <property type="match status" value="1"/>
</dbReference>
<dbReference type="GO" id="GO:0003910">
    <property type="term" value="F:DNA ligase (ATP) activity"/>
    <property type="evidence" value="ECO:0007669"/>
    <property type="project" value="UniProtKB-EC"/>
</dbReference>
<evidence type="ECO:0000256" key="5">
    <source>
        <dbReference type="SAM" id="MobiDB-lite"/>
    </source>
</evidence>
<comment type="catalytic activity">
    <reaction evidence="4">
        <text>ATP + (deoxyribonucleotide)n-3'-hydroxyl + 5'-phospho-(deoxyribonucleotide)m = (deoxyribonucleotide)n+m + AMP + diphosphate.</text>
        <dbReference type="EC" id="6.5.1.1"/>
    </reaction>
</comment>
<dbReference type="Gene3D" id="2.40.50.140">
    <property type="entry name" value="Nucleic acid-binding proteins"/>
    <property type="match status" value="1"/>
</dbReference>
<evidence type="ECO:0000256" key="3">
    <source>
        <dbReference type="ARBA" id="ARBA00022598"/>
    </source>
</evidence>
<dbReference type="PANTHER" id="PTHR45674">
    <property type="entry name" value="DNA LIGASE 1/3 FAMILY MEMBER"/>
    <property type="match status" value="1"/>
</dbReference>
<dbReference type="InterPro" id="IPR012340">
    <property type="entry name" value="NA-bd_OB-fold"/>
</dbReference>
<dbReference type="InterPro" id="IPR012309">
    <property type="entry name" value="DNA_ligase_ATP-dep_C"/>
</dbReference>
<evidence type="ECO:0000256" key="2">
    <source>
        <dbReference type="ARBA" id="ARBA00012727"/>
    </source>
</evidence>
<comment type="similarity">
    <text evidence="1">Belongs to the ATP-dependent DNA ligase family.</text>
</comment>
<proteinExistence type="inferred from homology"/>
<dbReference type="GO" id="GO:0005524">
    <property type="term" value="F:ATP binding"/>
    <property type="evidence" value="ECO:0007669"/>
    <property type="project" value="InterPro"/>
</dbReference>
<keyword evidence="3 7" id="KW-0436">Ligase</keyword>
<gene>
    <name evidence="7" type="ORF">AVDCRST_MAG42-233</name>
</gene>
<evidence type="ECO:0000256" key="1">
    <source>
        <dbReference type="ARBA" id="ARBA00007572"/>
    </source>
</evidence>
<feature type="domain" description="ATP-dependent DNA ligase family profile" evidence="6">
    <location>
        <begin position="116"/>
        <end position="233"/>
    </location>
</feature>
<dbReference type="GO" id="GO:0006310">
    <property type="term" value="P:DNA recombination"/>
    <property type="evidence" value="ECO:0007669"/>
    <property type="project" value="InterPro"/>
</dbReference>
<dbReference type="CDD" id="cd07905">
    <property type="entry name" value="Adenylation_DNA_ligase_LigC"/>
    <property type="match status" value="1"/>
</dbReference>
<dbReference type="CDD" id="cd07970">
    <property type="entry name" value="OBF_DNA_ligase_LigC"/>
    <property type="match status" value="1"/>
</dbReference>
<dbReference type="InterPro" id="IPR050191">
    <property type="entry name" value="ATP-dep_DNA_ligase"/>
</dbReference>
<sequence>MTLQLNAPVPPMEAKSVDEIPTGDEWQYEPKWDGFRCVAFRDGDEIYLQSKAGQPLARYFPDVVAALAQLSAKRFVLDGELVIPVNGALVFDELQLRLHPAASRVQKLAAAHPAMMVVFDLLADESGKSLLALPLRDRRKQLEAFAAEHLKAKTAIRLSPATTKLAAAQKWFDKVGGDLDGVMAKQIDAAYASGERTAMVKVKQIRTVDCVVGGFRYASNAPVLGSLLLGLYDDGGLLHHVGFTSGFKATERKELAKRFEALKKPPGFTGNAPGGPSRWSTERSGEWEPLDPVTVVEVTYDHFTGGRFRHGTKILRYRQDKAPRQCTMDQVEGREGKSLALL</sequence>
<dbReference type="SUPFAM" id="SSF56091">
    <property type="entry name" value="DNA ligase/mRNA capping enzyme, catalytic domain"/>
    <property type="match status" value="1"/>
</dbReference>